<evidence type="ECO:0000256" key="1">
    <source>
        <dbReference type="SAM" id="Phobius"/>
    </source>
</evidence>
<dbReference type="PIRSF" id="PIRSF011386">
    <property type="entry name" value="FixH"/>
    <property type="match status" value="1"/>
</dbReference>
<organism evidence="2 3">
    <name type="scientific">Tardiphaga alba</name>
    <dbReference type="NCBI Taxonomy" id="340268"/>
    <lineage>
        <taxon>Bacteria</taxon>
        <taxon>Pseudomonadati</taxon>
        <taxon>Pseudomonadota</taxon>
        <taxon>Alphaproteobacteria</taxon>
        <taxon>Hyphomicrobiales</taxon>
        <taxon>Nitrobacteraceae</taxon>
        <taxon>Tardiphaga</taxon>
    </lineage>
</organism>
<dbReference type="Pfam" id="PF05751">
    <property type="entry name" value="FixH"/>
    <property type="match status" value="1"/>
</dbReference>
<proteinExistence type="predicted"/>
<name>A0ABX8AJN1_9BRAD</name>
<dbReference type="Proteomes" id="UP000682843">
    <property type="component" value="Chromosome"/>
</dbReference>
<keyword evidence="1" id="KW-0812">Transmembrane</keyword>
<dbReference type="InterPro" id="IPR018037">
    <property type="entry name" value="FixH_proteobacterial"/>
</dbReference>
<protein>
    <submittedName>
        <fullName evidence="2">Nitrogen fixation protein FixH</fullName>
    </submittedName>
</protein>
<gene>
    <name evidence="2" type="ORF">RPMA_25885</name>
</gene>
<keyword evidence="1" id="KW-0472">Membrane</keyword>
<evidence type="ECO:0000313" key="2">
    <source>
        <dbReference type="EMBL" id="QUS42588.1"/>
    </source>
</evidence>
<evidence type="ECO:0000313" key="3">
    <source>
        <dbReference type="Proteomes" id="UP000682843"/>
    </source>
</evidence>
<keyword evidence="1" id="KW-1133">Transmembrane helix</keyword>
<dbReference type="EMBL" id="CP036498">
    <property type="protein sequence ID" value="QUS42588.1"/>
    <property type="molecule type" value="Genomic_DNA"/>
</dbReference>
<sequence>MSNANVTAGQATKRPITGRFVLICLIVFFGMIIGVNVVMMKFALQTLPGTEVDSPYAASLAYGNEIEAARVQAARGWNVSGHVARDADGAASVRVEARDRDGAALSDVVFTGRLDRPADRRLDQPVELTAVGNGVHRGRVAQLAAGQWDLLLEGTRNGERVFLSRNRVILK</sequence>
<feature type="transmembrane region" description="Helical" evidence="1">
    <location>
        <begin position="20"/>
        <end position="39"/>
    </location>
</feature>
<dbReference type="InterPro" id="IPR008620">
    <property type="entry name" value="FixH"/>
</dbReference>
<keyword evidence="3" id="KW-1185">Reference proteome</keyword>
<accession>A0ABX8AJN1</accession>
<reference evidence="2 3" key="1">
    <citation type="submission" date="2019-02" db="EMBL/GenBank/DDBJ databases">
        <title>Emended description of the genus Rhodopseudomonas and description of Rhodopseudomonas albus sp. nov., a non-phototrophic, heavy-metal-tolerant bacterium isolated from garden soil.</title>
        <authorList>
            <person name="Bao Z."/>
            <person name="Cao W.W."/>
            <person name="Sato Y."/>
            <person name="Nishizawa T."/>
            <person name="Zhao J."/>
            <person name="Guo Y."/>
            <person name="Ohta H."/>
        </authorList>
    </citation>
    <scope>NUCLEOTIDE SEQUENCE [LARGE SCALE GENOMIC DNA]</scope>
    <source>
        <strain evidence="2 3">SK50-23</strain>
    </source>
</reference>